<dbReference type="RefSeq" id="WP_094024435.1">
    <property type="nucleotide sequence ID" value="NZ_NGAF01000001.1"/>
</dbReference>
<dbReference type="GO" id="GO:0016042">
    <property type="term" value="P:lipid catabolic process"/>
    <property type="evidence" value="ECO:0007669"/>
    <property type="project" value="UniProtKB-KW"/>
</dbReference>
<dbReference type="EMBL" id="NGAF01000001">
    <property type="protein sequence ID" value="OXR47806.1"/>
    <property type="molecule type" value="Genomic_DNA"/>
</dbReference>
<dbReference type="AlphaFoldDB" id="A0A231HGF6"/>
<dbReference type="GO" id="GO:0004630">
    <property type="term" value="F:phospholipase D activity"/>
    <property type="evidence" value="ECO:0007669"/>
    <property type="project" value="UniProtKB-EC"/>
</dbReference>
<comment type="caution">
    <text evidence="8">The sequence shown here is derived from an EMBL/GenBank/DDBJ whole genome shotgun (WGS) entry which is preliminary data.</text>
</comment>
<dbReference type="PANTHER" id="PTHR43856:SF1">
    <property type="entry name" value="MITOCHONDRIAL CARDIOLIPIN HYDROLASE"/>
    <property type="match status" value="1"/>
</dbReference>
<proteinExistence type="inferred from homology"/>
<evidence type="ECO:0000313" key="8">
    <source>
        <dbReference type="EMBL" id="OXR47806.1"/>
    </source>
</evidence>
<evidence type="ECO:0000313" key="9">
    <source>
        <dbReference type="Proteomes" id="UP000215506"/>
    </source>
</evidence>
<name>A0A231HGF6_9NOCA</name>
<evidence type="ECO:0000256" key="1">
    <source>
        <dbReference type="ARBA" id="ARBA00000798"/>
    </source>
</evidence>
<feature type="domain" description="PLD phosphodiesterase" evidence="7">
    <location>
        <begin position="447"/>
        <end position="478"/>
    </location>
</feature>
<sequence>MLVRIHHNGDDALVAWKPDGFIPGCRGFALMRRRNGIEEVVSTWVGFTDDQATAGERRASTNWPIQKYQWTDYMADPGDKVAYRVLPMVGDDKANLRPDPDAASDWTDEITLTHLASPDIEAVFNRGIVAAQWVSRRLGVTGHELQNAKLETVLETTGDPLRNYLAGPLGTRLFTLLDTAARNGSDVYAALYELDDPQLEAALAELGKHAHVVLANGSVKKKGDDQNAEARGKLRGQIDLHDRMCSPRALGHNKFLVVCDQESTPRWVWTGSQNWTMTGLCTQANNSLLIEDPDLAEQYRHQWDLLDQAGDATPASLRTGNSTPRDETVDPARVRLWFTPTVGQVDLEDARTLITGAETGILFLMFNPGPKDTLLNTILDTARVGRPDDRRLYIRGVLNQDPSTTANPVHLFDQDNTEKADFDVVLPAAIDAPTMFFREELKKLDRAFAMVHSKVIVIDPFGANPVVLTGSHNLGPKASGTNDENLLLIRDTPGLADAYATNIMSVYNQYRWRFRRHLQPPNLRWQGLVDSDSWQSWYLKPDSPQIREIDFWVA</sequence>
<dbReference type="GO" id="GO:0016891">
    <property type="term" value="F:RNA endonuclease activity producing 5'-phosphomonoesters, hydrolytic mechanism"/>
    <property type="evidence" value="ECO:0007669"/>
    <property type="project" value="TreeGrafter"/>
</dbReference>
<accession>A0A231HGF6</accession>
<dbReference type="InterPro" id="IPR001736">
    <property type="entry name" value="PLipase_D/transphosphatidylase"/>
</dbReference>
<dbReference type="InterPro" id="IPR051406">
    <property type="entry name" value="PLD_domain"/>
</dbReference>
<keyword evidence="6" id="KW-0443">Lipid metabolism</keyword>
<dbReference type="EC" id="3.1.4.4" evidence="3"/>
<keyword evidence="9" id="KW-1185">Reference proteome</keyword>
<dbReference type="Proteomes" id="UP000215506">
    <property type="component" value="Unassembled WGS sequence"/>
</dbReference>
<organism evidence="8 9">
    <name type="scientific">Nocardia cerradoensis</name>
    <dbReference type="NCBI Taxonomy" id="85688"/>
    <lineage>
        <taxon>Bacteria</taxon>
        <taxon>Bacillati</taxon>
        <taxon>Actinomycetota</taxon>
        <taxon>Actinomycetes</taxon>
        <taxon>Mycobacteriales</taxon>
        <taxon>Nocardiaceae</taxon>
        <taxon>Nocardia</taxon>
    </lineage>
</organism>
<dbReference type="PANTHER" id="PTHR43856">
    <property type="entry name" value="CARDIOLIPIN HYDROLASE"/>
    <property type="match status" value="1"/>
</dbReference>
<dbReference type="PROSITE" id="PS50035">
    <property type="entry name" value="PLD"/>
    <property type="match status" value="1"/>
</dbReference>
<evidence type="ECO:0000259" key="7">
    <source>
        <dbReference type="PROSITE" id="PS50035"/>
    </source>
</evidence>
<dbReference type="SUPFAM" id="SSF56024">
    <property type="entry name" value="Phospholipase D/nuclease"/>
    <property type="match status" value="2"/>
</dbReference>
<dbReference type="GO" id="GO:0006793">
    <property type="term" value="P:phosphorus metabolic process"/>
    <property type="evidence" value="ECO:0007669"/>
    <property type="project" value="UniProtKB-ARBA"/>
</dbReference>
<keyword evidence="4" id="KW-0378">Hydrolase</keyword>
<dbReference type="Pfam" id="PF13091">
    <property type="entry name" value="PLDc_2"/>
    <property type="match status" value="2"/>
</dbReference>
<dbReference type="Gene3D" id="3.30.870.10">
    <property type="entry name" value="Endonuclease Chain A"/>
    <property type="match status" value="2"/>
</dbReference>
<gene>
    <name evidence="8" type="ORF">B7C42_00931</name>
</gene>
<evidence type="ECO:0000256" key="3">
    <source>
        <dbReference type="ARBA" id="ARBA00012027"/>
    </source>
</evidence>
<keyword evidence="5" id="KW-0442">Lipid degradation</keyword>
<protein>
    <recommendedName>
        <fullName evidence="3">phospholipase D</fullName>
        <ecNumber evidence="3">3.1.4.4</ecNumber>
    </recommendedName>
</protein>
<evidence type="ECO:0000256" key="6">
    <source>
        <dbReference type="ARBA" id="ARBA00023098"/>
    </source>
</evidence>
<comment type="catalytic activity">
    <reaction evidence="1">
        <text>a 1,2-diacyl-sn-glycero-3-phosphocholine + H2O = a 1,2-diacyl-sn-glycero-3-phosphate + choline + H(+)</text>
        <dbReference type="Rhea" id="RHEA:14445"/>
        <dbReference type="ChEBI" id="CHEBI:15354"/>
        <dbReference type="ChEBI" id="CHEBI:15377"/>
        <dbReference type="ChEBI" id="CHEBI:15378"/>
        <dbReference type="ChEBI" id="CHEBI:57643"/>
        <dbReference type="ChEBI" id="CHEBI:58608"/>
        <dbReference type="EC" id="3.1.4.4"/>
    </reaction>
</comment>
<evidence type="ECO:0000256" key="4">
    <source>
        <dbReference type="ARBA" id="ARBA00022801"/>
    </source>
</evidence>
<dbReference type="InterPro" id="IPR025202">
    <property type="entry name" value="PLD-like_dom"/>
</dbReference>
<reference evidence="8 9" key="1">
    <citation type="submission" date="2017-07" db="EMBL/GenBank/DDBJ databases">
        <title>First draft Genome Sequence of Nocardia cerradoensis isolated from human infection.</title>
        <authorList>
            <person name="Carrasco G."/>
        </authorList>
    </citation>
    <scope>NUCLEOTIDE SEQUENCE [LARGE SCALE GENOMIC DNA]</scope>
    <source>
        <strain evidence="8 9">CNM20130759</strain>
    </source>
</reference>
<evidence type="ECO:0000256" key="5">
    <source>
        <dbReference type="ARBA" id="ARBA00022963"/>
    </source>
</evidence>
<evidence type="ECO:0000256" key="2">
    <source>
        <dbReference type="ARBA" id="ARBA00008664"/>
    </source>
</evidence>
<comment type="similarity">
    <text evidence="2">Belongs to the phospholipase D family.</text>
</comment>